<name>A0A401WF81_STREY</name>
<evidence type="ECO:0000313" key="3">
    <source>
        <dbReference type="Proteomes" id="UP000286746"/>
    </source>
</evidence>
<dbReference type="AlphaFoldDB" id="A0A401WF81"/>
<feature type="region of interest" description="Disordered" evidence="1">
    <location>
        <begin position="108"/>
        <end position="270"/>
    </location>
</feature>
<keyword evidence="3" id="KW-1185">Reference proteome</keyword>
<feature type="compositionally biased region" description="Polar residues" evidence="1">
    <location>
        <begin position="24"/>
        <end position="43"/>
    </location>
</feature>
<feature type="region of interest" description="Disordered" evidence="1">
    <location>
        <begin position="1"/>
        <end position="93"/>
    </location>
</feature>
<evidence type="ECO:0000313" key="2">
    <source>
        <dbReference type="EMBL" id="GCD47919.1"/>
    </source>
</evidence>
<dbReference type="EMBL" id="BHZD01000001">
    <property type="protein sequence ID" value="GCD47919.1"/>
    <property type="molecule type" value="Genomic_DNA"/>
</dbReference>
<feature type="compositionally biased region" description="Low complexity" evidence="1">
    <location>
        <begin position="189"/>
        <end position="199"/>
    </location>
</feature>
<sequence>MIAASASRSPAHRRPPPCRRLTSVVGTTRRNSTHNSPGANHSTKPVMKHSTTHDVDGAAGRDPVPPRTGGVPSGAAVTGPPGGPCPRRRGHGRCRQCRLRLGARHVRIPAARRGDQPADGRRHGARTGEFMTPEGEPRCYVASDRPHRDSYRSLTPEQSSTPPPAQDCSTGTRTAEGSSCTCWAPCPASGSSVPSPSTVRPRRRTGSSASSSLCWTRWGRRAPPPQAPGAPYARRPCGAAIRSRAARSTSWGGARRPAPHRARAGATVTP</sequence>
<feature type="compositionally biased region" description="Low complexity" evidence="1">
    <location>
        <begin position="229"/>
        <end position="256"/>
    </location>
</feature>
<organism evidence="2 3">
    <name type="scientific">Streptomyces paromomycinus</name>
    <name type="common">Streptomyces rimosus subsp. paromomycinus</name>
    <dbReference type="NCBI Taxonomy" id="92743"/>
    <lineage>
        <taxon>Bacteria</taxon>
        <taxon>Bacillati</taxon>
        <taxon>Actinomycetota</taxon>
        <taxon>Actinomycetes</taxon>
        <taxon>Kitasatosporales</taxon>
        <taxon>Streptomycetaceae</taxon>
        <taxon>Streptomyces</taxon>
    </lineage>
</organism>
<accession>A0A401WF81</accession>
<feature type="compositionally biased region" description="Basic and acidic residues" evidence="1">
    <location>
        <begin position="112"/>
        <end position="122"/>
    </location>
</feature>
<protein>
    <submittedName>
        <fullName evidence="2">Uncharacterized protein</fullName>
    </submittedName>
</protein>
<proteinExistence type="predicted"/>
<reference evidence="2 3" key="1">
    <citation type="submission" date="2018-11" db="EMBL/GenBank/DDBJ databases">
        <title>Whole genome sequence of Streptomyces paromomycinus NBRC 15454(T).</title>
        <authorList>
            <person name="Komaki H."/>
            <person name="Tamura T."/>
        </authorList>
    </citation>
    <scope>NUCLEOTIDE SEQUENCE [LARGE SCALE GENOMIC DNA]</scope>
    <source>
        <strain evidence="2 3">NBRC 15454</strain>
    </source>
</reference>
<comment type="caution">
    <text evidence="2">The sequence shown here is derived from an EMBL/GenBank/DDBJ whole genome shotgun (WGS) entry which is preliminary data.</text>
</comment>
<dbReference type="Proteomes" id="UP000286746">
    <property type="component" value="Unassembled WGS sequence"/>
</dbReference>
<feature type="compositionally biased region" description="Polar residues" evidence="1">
    <location>
        <begin position="167"/>
        <end position="181"/>
    </location>
</feature>
<evidence type="ECO:0000256" key="1">
    <source>
        <dbReference type="SAM" id="MobiDB-lite"/>
    </source>
</evidence>
<gene>
    <name evidence="2" type="ORF">GKJPGBOP_07713</name>
</gene>